<dbReference type="Proteomes" id="UP000004893">
    <property type="component" value="Unassembled WGS sequence"/>
</dbReference>
<feature type="domain" description="OmpR/PhoB-type" evidence="9">
    <location>
        <begin position="123"/>
        <end position="221"/>
    </location>
</feature>
<reference evidence="10" key="1">
    <citation type="submission" date="2009-02" db="EMBL/GenBank/DDBJ databases">
        <authorList>
            <person name="Fulton L."/>
            <person name="Clifton S."/>
            <person name="Fulton B."/>
            <person name="Xu J."/>
            <person name="Minx P."/>
            <person name="Pepin K.H."/>
            <person name="Johnson M."/>
            <person name="Bhonagiri V."/>
            <person name="Nash W.E."/>
            <person name="Mardis E.R."/>
            <person name="Wilson R.K."/>
        </authorList>
    </citation>
    <scope>NUCLEOTIDE SEQUENCE [LARGE SCALE GENOMIC DNA]</scope>
    <source>
        <strain evidence="10">DSM 15053</strain>
    </source>
</reference>
<evidence type="ECO:0000313" key="11">
    <source>
        <dbReference type="Proteomes" id="UP000004893"/>
    </source>
</evidence>
<dbReference type="GO" id="GO:0000156">
    <property type="term" value="F:phosphorelay response regulator activity"/>
    <property type="evidence" value="ECO:0007669"/>
    <property type="project" value="TreeGrafter"/>
</dbReference>
<dbReference type="PANTHER" id="PTHR48111:SF43">
    <property type="entry name" value="STAGE 0 SPORULATION PROTEIN A HOMOLOG"/>
    <property type="match status" value="1"/>
</dbReference>
<dbReference type="SMART" id="SM00448">
    <property type="entry name" value="REC"/>
    <property type="match status" value="1"/>
</dbReference>
<protein>
    <recommendedName>
        <fullName evidence="1">Stage 0 sporulation protein A homolog</fullName>
    </recommendedName>
</protein>
<evidence type="ECO:0000313" key="10">
    <source>
        <dbReference type="EMBL" id="EEG72197.1"/>
    </source>
</evidence>
<dbReference type="Gene3D" id="3.40.50.2300">
    <property type="match status" value="1"/>
</dbReference>
<feature type="DNA-binding region" description="OmpR/PhoB-type" evidence="7">
    <location>
        <begin position="123"/>
        <end position="221"/>
    </location>
</feature>
<dbReference type="InterPro" id="IPR001867">
    <property type="entry name" value="OmpR/PhoB-type_DNA-bd"/>
</dbReference>
<dbReference type="PROSITE" id="PS51755">
    <property type="entry name" value="OMPR_PHOB"/>
    <property type="match status" value="1"/>
</dbReference>
<dbReference type="eggNOG" id="COG0745">
    <property type="taxonomic scope" value="Bacteria"/>
</dbReference>
<dbReference type="InterPro" id="IPR016032">
    <property type="entry name" value="Sig_transdc_resp-reg_C-effctor"/>
</dbReference>
<dbReference type="PROSITE" id="PS50110">
    <property type="entry name" value="RESPONSE_REGULATORY"/>
    <property type="match status" value="1"/>
</dbReference>
<keyword evidence="3 7" id="KW-0238">DNA-binding</keyword>
<dbReference type="InterPro" id="IPR011006">
    <property type="entry name" value="CheY-like_superfamily"/>
</dbReference>
<dbReference type="OrthoDB" id="9790442at2"/>
<evidence type="ECO:0000256" key="7">
    <source>
        <dbReference type="PROSITE-ProRule" id="PRU01091"/>
    </source>
</evidence>
<dbReference type="PANTHER" id="PTHR48111">
    <property type="entry name" value="REGULATOR OF RPOS"/>
    <property type="match status" value="1"/>
</dbReference>
<dbReference type="SUPFAM" id="SSF46894">
    <property type="entry name" value="C-terminal effector domain of the bipartite response regulators"/>
    <property type="match status" value="1"/>
</dbReference>
<accession>C0C662</accession>
<evidence type="ECO:0000256" key="6">
    <source>
        <dbReference type="PROSITE-ProRule" id="PRU00169"/>
    </source>
</evidence>
<name>C0C662_9FIRM</name>
<dbReference type="InterPro" id="IPR036388">
    <property type="entry name" value="WH-like_DNA-bd_sf"/>
</dbReference>
<dbReference type="Pfam" id="PF00486">
    <property type="entry name" value="Trans_reg_C"/>
    <property type="match status" value="1"/>
</dbReference>
<feature type="modified residue" description="4-aspartylphosphate" evidence="6">
    <location>
        <position position="52"/>
    </location>
</feature>
<sequence length="228" mass="25966">MKKIVIVEDETYMREELEYIFQKAGYEVLCITDFGSASAAVFRYAPHLVVLDLNLPGKSGFDICMELKERSSCPVLVLTSRNHLNDELRALRIGADEYLTKPCRKERLLARAENLMRRFEGREQEIRLGELTLDIRTYTLYVSGCSVLLPENQGKIMEKLMKKRGGTVTKEELSSALWGTTEYIDENALQVNMTRLKKTLARLSLDGRIETVRGVGYRIAKGDAYGKD</sequence>
<evidence type="ECO:0000256" key="2">
    <source>
        <dbReference type="ARBA" id="ARBA00023015"/>
    </source>
</evidence>
<keyword evidence="2" id="KW-0805">Transcription regulation</keyword>
<evidence type="ECO:0000256" key="3">
    <source>
        <dbReference type="ARBA" id="ARBA00023125"/>
    </source>
</evidence>
<evidence type="ECO:0000256" key="4">
    <source>
        <dbReference type="ARBA" id="ARBA00023163"/>
    </source>
</evidence>
<dbReference type="HOGENOM" id="CLU_000445_30_3_9"/>
<keyword evidence="11" id="KW-1185">Reference proteome</keyword>
<comment type="caution">
    <text evidence="10">The sequence shown here is derived from an EMBL/GenBank/DDBJ whole genome shotgun (WGS) entry which is preliminary data.</text>
</comment>
<gene>
    <name evidence="10" type="ORF">CLOHYLEM_07599</name>
</gene>
<dbReference type="SUPFAM" id="SSF52172">
    <property type="entry name" value="CheY-like"/>
    <property type="match status" value="1"/>
</dbReference>
<dbReference type="CDD" id="cd00383">
    <property type="entry name" value="trans_reg_C"/>
    <property type="match status" value="1"/>
</dbReference>
<dbReference type="GO" id="GO:0005829">
    <property type="term" value="C:cytosol"/>
    <property type="evidence" value="ECO:0007669"/>
    <property type="project" value="TreeGrafter"/>
</dbReference>
<dbReference type="RefSeq" id="WP_006444945.1">
    <property type="nucleotide sequence ID" value="NZ_CP036524.1"/>
</dbReference>
<evidence type="ECO:0000259" key="9">
    <source>
        <dbReference type="PROSITE" id="PS51755"/>
    </source>
</evidence>
<dbReference type="CDD" id="cd17574">
    <property type="entry name" value="REC_OmpR"/>
    <property type="match status" value="1"/>
</dbReference>
<organism evidence="10 11">
    <name type="scientific">[Clostridium] hylemonae DSM 15053</name>
    <dbReference type="NCBI Taxonomy" id="553973"/>
    <lineage>
        <taxon>Bacteria</taxon>
        <taxon>Bacillati</taxon>
        <taxon>Bacillota</taxon>
        <taxon>Clostridia</taxon>
        <taxon>Lachnospirales</taxon>
        <taxon>Lachnospiraceae</taxon>
    </lineage>
</organism>
<dbReference type="GO" id="GO:0006355">
    <property type="term" value="P:regulation of DNA-templated transcription"/>
    <property type="evidence" value="ECO:0007669"/>
    <property type="project" value="InterPro"/>
</dbReference>
<dbReference type="AlphaFoldDB" id="C0C662"/>
<keyword evidence="4" id="KW-0804">Transcription</keyword>
<comment type="function">
    <text evidence="5">May play the central regulatory role in sporulation. It may be an element of the effector pathway responsible for the activation of sporulation genes in response to nutritional stress. Spo0A may act in concert with spo0H (a sigma factor) to control the expression of some genes that are critical to the sporulation process.</text>
</comment>
<evidence type="ECO:0000259" key="8">
    <source>
        <dbReference type="PROSITE" id="PS50110"/>
    </source>
</evidence>
<dbReference type="InterPro" id="IPR001789">
    <property type="entry name" value="Sig_transdc_resp-reg_receiver"/>
</dbReference>
<evidence type="ECO:0000256" key="5">
    <source>
        <dbReference type="ARBA" id="ARBA00024867"/>
    </source>
</evidence>
<dbReference type="EMBL" id="ABYI02000042">
    <property type="protein sequence ID" value="EEG72197.1"/>
    <property type="molecule type" value="Genomic_DNA"/>
</dbReference>
<dbReference type="SMART" id="SM00862">
    <property type="entry name" value="Trans_reg_C"/>
    <property type="match status" value="1"/>
</dbReference>
<dbReference type="GO" id="GO:0032993">
    <property type="term" value="C:protein-DNA complex"/>
    <property type="evidence" value="ECO:0007669"/>
    <property type="project" value="TreeGrafter"/>
</dbReference>
<proteinExistence type="predicted"/>
<dbReference type="STRING" id="553973.CLOHYLEM_07599"/>
<keyword evidence="6" id="KW-0597">Phosphoprotein</keyword>
<dbReference type="Pfam" id="PF00072">
    <property type="entry name" value="Response_reg"/>
    <property type="match status" value="1"/>
</dbReference>
<reference evidence="10" key="2">
    <citation type="submission" date="2013-06" db="EMBL/GenBank/DDBJ databases">
        <title>Draft genome sequence of Clostridium hylemonae (DSM 15053).</title>
        <authorList>
            <person name="Sudarsanam P."/>
            <person name="Ley R."/>
            <person name="Guruge J."/>
            <person name="Turnbaugh P.J."/>
            <person name="Mahowald M."/>
            <person name="Liep D."/>
            <person name="Gordon J."/>
        </authorList>
    </citation>
    <scope>NUCLEOTIDE SEQUENCE</scope>
    <source>
        <strain evidence="10">DSM 15053</strain>
    </source>
</reference>
<dbReference type="InterPro" id="IPR039420">
    <property type="entry name" value="WalR-like"/>
</dbReference>
<dbReference type="GO" id="GO:0000976">
    <property type="term" value="F:transcription cis-regulatory region binding"/>
    <property type="evidence" value="ECO:0007669"/>
    <property type="project" value="TreeGrafter"/>
</dbReference>
<evidence type="ECO:0000256" key="1">
    <source>
        <dbReference type="ARBA" id="ARBA00018672"/>
    </source>
</evidence>
<feature type="domain" description="Response regulatory" evidence="8">
    <location>
        <begin position="3"/>
        <end position="116"/>
    </location>
</feature>
<dbReference type="Gene3D" id="1.10.10.10">
    <property type="entry name" value="Winged helix-like DNA-binding domain superfamily/Winged helix DNA-binding domain"/>
    <property type="match status" value="1"/>
</dbReference>